<organism evidence="2">
    <name type="scientific">Lepeophtheirus salmonis</name>
    <name type="common">Salmon louse</name>
    <name type="synonym">Caligus salmonis</name>
    <dbReference type="NCBI Taxonomy" id="72036"/>
    <lineage>
        <taxon>Eukaryota</taxon>
        <taxon>Metazoa</taxon>
        <taxon>Ecdysozoa</taxon>
        <taxon>Arthropoda</taxon>
        <taxon>Crustacea</taxon>
        <taxon>Multicrustacea</taxon>
        <taxon>Hexanauplia</taxon>
        <taxon>Copepoda</taxon>
        <taxon>Siphonostomatoida</taxon>
        <taxon>Caligidae</taxon>
        <taxon>Lepeophtheirus</taxon>
    </lineage>
</organism>
<sequence>MCARAYHLGSTNSYPLGMWP</sequence>
<evidence type="ECO:0000256" key="1">
    <source>
        <dbReference type="SAM" id="MobiDB-lite"/>
    </source>
</evidence>
<dbReference type="EMBL" id="HACA01024850">
    <property type="protein sequence ID" value="CDW42211.1"/>
    <property type="molecule type" value="Transcribed_RNA"/>
</dbReference>
<dbReference type="AlphaFoldDB" id="A0A0K2UWX3"/>
<protein>
    <submittedName>
        <fullName evidence="2">Uncharacterized protein</fullName>
    </submittedName>
</protein>
<proteinExistence type="predicted"/>
<evidence type="ECO:0000313" key="2">
    <source>
        <dbReference type="EMBL" id="CDW42211.1"/>
    </source>
</evidence>
<accession>A0A0K2UWX3</accession>
<reference evidence="2" key="1">
    <citation type="submission" date="2014-05" db="EMBL/GenBank/DDBJ databases">
        <authorList>
            <person name="Chronopoulou M."/>
        </authorList>
    </citation>
    <scope>NUCLEOTIDE SEQUENCE</scope>
    <source>
        <tissue evidence="2">Whole organism</tissue>
    </source>
</reference>
<name>A0A0K2UWX3_LEPSM</name>
<feature type="region of interest" description="Disordered" evidence="1">
    <location>
        <begin position="1"/>
        <end position="20"/>
    </location>
</feature>